<dbReference type="Proteomes" id="UP000007875">
    <property type="component" value="Unassembled WGS sequence"/>
</dbReference>
<dbReference type="FunCoup" id="H2YIC8">
    <property type="interactions" value="20"/>
</dbReference>
<dbReference type="eggNOG" id="KOG4228">
    <property type="taxonomic scope" value="Eukaryota"/>
</dbReference>
<dbReference type="SMART" id="SM00404">
    <property type="entry name" value="PTPc_motif"/>
    <property type="match status" value="2"/>
</dbReference>
<dbReference type="PRINTS" id="PR00700">
    <property type="entry name" value="PRTYPHPHTASE"/>
</dbReference>
<dbReference type="Gene3D" id="3.90.190.10">
    <property type="entry name" value="Protein tyrosine phosphatase superfamily"/>
    <property type="match status" value="2"/>
</dbReference>
<accession>H2YIC8</accession>
<evidence type="ECO:0000256" key="2">
    <source>
        <dbReference type="ARBA" id="ARBA00013064"/>
    </source>
</evidence>
<keyword evidence="4" id="KW-0904">Protein phosphatase</keyword>
<dbReference type="Ensembl" id="ENSCSAVT00000005148.1">
    <property type="protein sequence ID" value="ENSCSAVP00000005077.1"/>
    <property type="gene ID" value="ENSCSAVG00000003033.1"/>
</dbReference>
<evidence type="ECO:0000259" key="8">
    <source>
        <dbReference type="PROSITE" id="PS50055"/>
    </source>
</evidence>
<dbReference type="SUPFAM" id="SSF52799">
    <property type="entry name" value="(Phosphotyrosine protein) phosphatases II"/>
    <property type="match status" value="2"/>
</dbReference>
<dbReference type="InParanoid" id="H2YIC8"/>
<dbReference type="FunFam" id="3.90.190.10:FF:000145">
    <property type="entry name" value="receptor-type tyrosine-protein phosphatase epsilon-like isoform X1"/>
    <property type="match status" value="1"/>
</dbReference>
<comment type="function">
    <text evidence="6">Tyrosine-protein phosphatase targeted to sites of actin polymerization in response of varied extracellular stimuli. Has tyrosine phosphatase activity towards various tyrosyl phosphorylated substrates.</text>
</comment>
<reference evidence="11" key="1">
    <citation type="submission" date="2003-08" db="EMBL/GenBank/DDBJ databases">
        <authorList>
            <person name="Birren B."/>
            <person name="Nusbaum C."/>
            <person name="Abebe A."/>
            <person name="Abouelleil A."/>
            <person name="Adekoya E."/>
            <person name="Ait-zahra M."/>
            <person name="Allen N."/>
            <person name="Allen T."/>
            <person name="An P."/>
            <person name="Anderson M."/>
            <person name="Anderson S."/>
            <person name="Arachchi H."/>
            <person name="Armbruster J."/>
            <person name="Bachantsang P."/>
            <person name="Baldwin J."/>
            <person name="Barry A."/>
            <person name="Bayul T."/>
            <person name="Blitshsteyn B."/>
            <person name="Bloom T."/>
            <person name="Blye J."/>
            <person name="Boguslavskiy L."/>
            <person name="Borowsky M."/>
            <person name="Boukhgalter B."/>
            <person name="Brunache A."/>
            <person name="Butler J."/>
            <person name="Calixte N."/>
            <person name="Calvo S."/>
            <person name="Camarata J."/>
            <person name="Campo K."/>
            <person name="Chang J."/>
            <person name="Cheshatsang Y."/>
            <person name="Citroen M."/>
            <person name="Collymore A."/>
            <person name="Considine T."/>
            <person name="Cook A."/>
            <person name="Cooke P."/>
            <person name="Corum B."/>
            <person name="Cuomo C."/>
            <person name="David R."/>
            <person name="Dawoe T."/>
            <person name="Degray S."/>
            <person name="Dodge S."/>
            <person name="Dooley K."/>
            <person name="Dorje P."/>
            <person name="Dorjee K."/>
            <person name="Dorris L."/>
            <person name="Duffey N."/>
            <person name="Dupes A."/>
            <person name="Elkins T."/>
            <person name="Engels R."/>
            <person name="Erickson J."/>
            <person name="Farina A."/>
            <person name="Faro S."/>
            <person name="Ferreira P."/>
            <person name="Fischer H."/>
            <person name="Fitzgerald M."/>
            <person name="Foley K."/>
            <person name="Gage D."/>
            <person name="Galagan J."/>
            <person name="Gearin G."/>
            <person name="Gnerre S."/>
            <person name="Gnirke A."/>
            <person name="Goyette A."/>
            <person name="Graham J."/>
            <person name="Grandbois E."/>
            <person name="Gyaltsen K."/>
            <person name="Hafez N."/>
            <person name="Hagopian D."/>
            <person name="Hagos B."/>
            <person name="Hall J."/>
            <person name="Hatcher B."/>
            <person name="Heller A."/>
            <person name="Higgins H."/>
            <person name="Honan T."/>
            <person name="Horn A."/>
            <person name="Houde N."/>
            <person name="Hughes L."/>
            <person name="Hulme W."/>
            <person name="Husby E."/>
            <person name="Iliev I."/>
            <person name="Jaffe D."/>
            <person name="Jones C."/>
            <person name="Kamal M."/>
            <person name="Kamat A."/>
            <person name="Kamvysselis M."/>
            <person name="Karlsson E."/>
            <person name="Kells C."/>
            <person name="Kieu A."/>
            <person name="Kisner P."/>
            <person name="Kodira C."/>
            <person name="Kulbokas E."/>
            <person name="Labutti K."/>
            <person name="Lama D."/>
            <person name="Landers T."/>
            <person name="Leger J."/>
            <person name="Levine S."/>
            <person name="Lewis D."/>
            <person name="Lewis T."/>
            <person name="Lindblad-toh K."/>
            <person name="Liu X."/>
            <person name="Lokyitsang T."/>
            <person name="Lokyitsang Y."/>
            <person name="Lucien O."/>
            <person name="Lui A."/>
            <person name="Ma L.J."/>
            <person name="Mabbitt R."/>
            <person name="Macdonald J."/>
            <person name="Maclean C."/>
            <person name="Major J."/>
            <person name="Manning J."/>
            <person name="Marabella R."/>
            <person name="Maru K."/>
            <person name="Matthews C."/>
            <person name="Mauceli E."/>
            <person name="Mccarthy M."/>
            <person name="Mcdonough S."/>
            <person name="Mcghee T."/>
            <person name="Meldrim J."/>
            <person name="Meneus L."/>
            <person name="Mesirov J."/>
            <person name="Mihalev A."/>
            <person name="Mihova T."/>
            <person name="Mikkelsen T."/>
            <person name="Mlenga V."/>
            <person name="Moru K."/>
            <person name="Mozes J."/>
            <person name="Mulrain L."/>
            <person name="Munson G."/>
            <person name="Naylor J."/>
            <person name="Newes C."/>
            <person name="Nguyen C."/>
            <person name="Nguyen N."/>
            <person name="Nguyen T."/>
            <person name="Nicol R."/>
            <person name="Nielsen C."/>
            <person name="Nizzari M."/>
            <person name="Norbu C."/>
            <person name="Norbu N."/>
            <person name="O'donnell P."/>
            <person name="Okoawo O."/>
            <person name="O'leary S."/>
            <person name="Omotosho B."/>
            <person name="O'neill K."/>
            <person name="Osman S."/>
            <person name="Parker S."/>
            <person name="Perrin D."/>
            <person name="Phunkhang P."/>
            <person name="Piqani B."/>
            <person name="Purcell S."/>
            <person name="Rachupka T."/>
            <person name="Ramasamy U."/>
            <person name="Rameau R."/>
            <person name="Ray V."/>
            <person name="Raymond C."/>
            <person name="Retta R."/>
            <person name="Richardson S."/>
            <person name="Rise C."/>
            <person name="Rodriguez J."/>
            <person name="Rogers J."/>
            <person name="Rogov P."/>
            <person name="Rutman M."/>
            <person name="Schupbach R."/>
            <person name="Seaman C."/>
            <person name="Settipalli S."/>
            <person name="Sharpe T."/>
            <person name="Sheridan J."/>
            <person name="Sherpa N."/>
            <person name="Shi J."/>
            <person name="Smirnov S."/>
            <person name="Smith C."/>
            <person name="Sougnez C."/>
            <person name="Spencer B."/>
            <person name="Stalker J."/>
            <person name="Stange-thomann N."/>
            <person name="Stavropoulos S."/>
            <person name="Stetson K."/>
            <person name="Stone C."/>
            <person name="Stone S."/>
            <person name="Stubbs M."/>
            <person name="Talamas J."/>
            <person name="Tchuinga P."/>
            <person name="Tenzing P."/>
            <person name="Tesfaye S."/>
            <person name="Theodore J."/>
            <person name="Thoulutsang Y."/>
            <person name="Topham K."/>
            <person name="Towey S."/>
            <person name="Tsamla T."/>
            <person name="Tsomo N."/>
            <person name="Vallee D."/>
            <person name="Vassiliev H."/>
            <person name="Venkataraman V."/>
            <person name="Vinson J."/>
            <person name="Vo A."/>
            <person name="Wade C."/>
            <person name="Wang S."/>
            <person name="Wangchuk T."/>
            <person name="Wangdi T."/>
            <person name="Whittaker C."/>
            <person name="Wilkinson J."/>
            <person name="Wu Y."/>
            <person name="Wyman D."/>
            <person name="Yadav S."/>
            <person name="Yang S."/>
            <person name="Yang X."/>
            <person name="Yeager S."/>
            <person name="Yee E."/>
            <person name="Young G."/>
            <person name="Zainoun J."/>
            <person name="Zembeck L."/>
            <person name="Zimmer A."/>
            <person name="Zody M."/>
            <person name="Lander E."/>
        </authorList>
    </citation>
    <scope>NUCLEOTIDE SEQUENCE [LARGE SCALE GENOMIC DNA]</scope>
</reference>
<dbReference type="PROSITE" id="PS50056">
    <property type="entry name" value="TYR_PHOSPHATASE_2"/>
    <property type="match status" value="2"/>
</dbReference>
<dbReference type="InterPro" id="IPR003595">
    <property type="entry name" value="Tyr_Pase_cat"/>
</dbReference>
<evidence type="ECO:0000259" key="9">
    <source>
        <dbReference type="PROSITE" id="PS50056"/>
    </source>
</evidence>
<dbReference type="Pfam" id="PF00102">
    <property type="entry name" value="Y_phosphatase"/>
    <property type="match status" value="2"/>
</dbReference>
<dbReference type="InterPro" id="IPR050348">
    <property type="entry name" value="Protein-Tyr_Phosphatase"/>
</dbReference>
<dbReference type="PANTHER" id="PTHR19134">
    <property type="entry name" value="RECEPTOR-TYPE TYROSINE-PROTEIN PHOSPHATASE"/>
    <property type="match status" value="1"/>
</dbReference>
<dbReference type="FunFam" id="3.90.190.10:FF:000102">
    <property type="entry name" value="Receptor-type tyrosine-protein phosphatase"/>
    <property type="match status" value="1"/>
</dbReference>
<evidence type="ECO:0000256" key="1">
    <source>
        <dbReference type="ARBA" id="ARBA00009580"/>
    </source>
</evidence>
<dbReference type="InterPro" id="IPR000242">
    <property type="entry name" value="PTP_cat"/>
</dbReference>
<name>H2YIC8_CIOSA</name>
<keyword evidence="11" id="KW-1185">Reference proteome</keyword>
<comment type="similarity">
    <text evidence="1">Belongs to the protein-tyrosine phosphatase family.</text>
</comment>
<dbReference type="CDD" id="cd00047">
    <property type="entry name" value="PTPc"/>
    <property type="match status" value="2"/>
</dbReference>
<feature type="domain" description="Tyrosine specific protein phosphatases" evidence="9">
    <location>
        <begin position="462"/>
        <end position="511"/>
    </location>
</feature>
<dbReference type="STRING" id="51511.ENSCSAVP00000005077"/>
<sequence>MDNKKKNRYKNILPYDSTRVVLRKSAELSDYINANFIDGYSQLRKFIATQGPLTRTSEDFWRMVWEQESLIIVMLANVMEGGKAKCAKYWPEFGKSCTYGGYNVQTVNEENRGFYILRTIHLKESGNEYASPTRKIQHFQYIRWPDHGVPLITSSLIRMHNKVNAEYGDLVKDKTFPIIVHCSAGAGRTGAYIGFDILRDEMQSLNQVNVYRAVLNMRNQRMDMVQNMKQYVLLHKLLSECHALGSTGFKPSELNERIAQHTMLMKEFDNLNLILPMTTTKKIALQHSNKLVNKDINILPYDHSAVFIAIQNKEEAAPYLNASIISEYMVNESTIVAQDPLPINVDVFWRAVVDNNVNIIVMLSQPGNGETQDTCLPYYPQENGINKKYGEISVTQMEECTEQGYVQRKLQVVTITHLQCVFWKEVLKPDDMRNLLNLIAVVGHFEDRIWECSYSLLLCFHSDGAGRSGVFCALNNLIQRLRAEDEIDVFRTVKDLRDMRPHMVRSFDNYMTCYKGLAEFRSSFDTYANI</sequence>
<dbReference type="EC" id="3.1.3.48" evidence="2"/>
<dbReference type="HOGENOM" id="CLU_001645_8_0_1"/>
<dbReference type="PROSITE" id="PS00383">
    <property type="entry name" value="TYR_PHOSPHATASE_1"/>
    <property type="match status" value="1"/>
</dbReference>
<comment type="catalytic activity">
    <reaction evidence="5">
        <text>O-phospho-L-tyrosyl-[protein] + H2O = L-tyrosyl-[protein] + phosphate</text>
        <dbReference type="Rhea" id="RHEA:10684"/>
        <dbReference type="Rhea" id="RHEA-COMP:10136"/>
        <dbReference type="Rhea" id="RHEA-COMP:20101"/>
        <dbReference type="ChEBI" id="CHEBI:15377"/>
        <dbReference type="ChEBI" id="CHEBI:43474"/>
        <dbReference type="ChEBI" id="CHEBI:46858"/>
        <dbReference type="ChEBI" id="CHEBI:61978"/>
        <dbReference type="EC" id="3.1.3.48"/>
    </reaction>
</comment>
<dbReference type="PANTHER" id="PTHR19134:SF562">
    <property type="entry name" value="PROTEIN-TYROSINE-PHOSPHATASE"/>
    <property type="match status" value="1"/>
</dbReference>
<protein>
    <recommendedName>
        <fullName evidence="7">Tyrosine-protein phosphatase non-receptor type 20</fullName>
        <ecNumber evidence="2">3.1.3.48</ecNumber>
    </recommendedName>
</protein>
<proteinExistence type="inferred from homology"/>
<dbReference type="PROSITE" id="PS50055">
    <property type="entry name" value="TYR_PHOSPHATASE_PTP"/>
    <property type="match status" value="2"/>
</dbReference>
<dbReference type="AlphaFoldDB" id="H2YIC8"/>
<feature type="domain" description="Tyrosine-protein phosphatase" evidence="8">
    <location>
        <begin position="1"/>
        <end position="241"/>
    </location>
</feature>
<keyword evidence="3" id="KW-0378">Hydrolase</keyword>
<evidence type="ECO:0000256" key="5">
    <source>
        <dbReference type="ARBA" id="ARBA00051722"/>
    </source>
</evidence>
<dbReference type="SMART" id="SM00194">
    <property type="entry name" value="PTPc"/>
    <property type="match status" value="2"/>
</dbReference>
<feature type="domain" description="Tyrosine specific protein phosphatases" evidence="9">
    <location>
        <begin position="154"/>
        <end position="232"/>
    </location>
</feature>
<reference evidence="10" key="3">
    <citation type="submission" date="2025-09" db="UniProtKB">
        <authorList>
            <consortium name="Ensembl"/>
        </authorList>
    </citation>
    <scope>IDENTIFICATION</scope>
</reference>
<feature type="domain" description="Tyrosine-protein phosphatase" evidence="8">
    <location>
        <begin position="264"/>
        <end position="520"/>
    </location>
</feature>
<dbReference type="GeneTree" id="ENSGT00940000154814"/>
<dbReference type="InterPro" id="IPR016130">
    <property type="entry name" value="Tyr_Pase_AS"/>
</dbReference>
<organism evidence="10 11">
    <name type="scientific">Ciona savignyi</name>
    <name type="common">Pacific transparent sea squirt</name>
    <dbReference type="NCBI Taxonomy" id="51511"/>
    <lineage>
        <taxon>Eukaryota</taxon>
        <taxon>Metazoa</taxon>
        <taxon>Chordata</taxon>
        <taxon>Tunicata</taxon>
        <taxon>Ascidiacea</taxon>
        <taxon>Phlebobranchia</taxon>
        <taxon>Cionidae</taxon>
        <taxon>Ciona</taxon>
    </lineage>
</organism>
<evidence type="ECO:0000313" key="10">
    <source>
        <dbReference type="Ensembl" id="ENSCSAVP00000005077.1"/>
    </source>
</evidence>
<reference evidence="10" key="2">
    <citation type="submission" date="2025-08" db="UniProtKB">
        <authorList>
            <consortium name="Ensembl"/>
        </authorList>
    </citation>
    <scope>IDENTIFICATION</scope>
</reference>
<evidence type="ECO:0000256" key="4">
    <source>
        <dbReference type="ARBA" id="ARBA00022912"/>
    </source>
</evidence>
<evidence type="ECO:0000313" key="11">
    <source>
        <dbReference type="Proteomes" id="UP000007875"/>
    </source>
</evidence>
<dbReference type="GO" id="GO:0004725">
    <property type="term" value="F:protein tyrosine phosphatase activity"/>
    <property type="evidence" value="ECO:0007669"/>
    <property type="project" value="UniProtKB-EC"/>
</dbReference>
<evidence type="ECO:0000256" key="7">
    <source>
        <dbReference type="ARBA" id="ARBA00072470"/>
    </source>
</evidence>
<evidence type="ECO:0000256" key="6">
    <source>
        <dbReference type="ARBA" id="ARBA00058215"/>
    </source>
</evidence>
<evidence type="ECO:0000256" key="3">
    <source>
        <dbReference type="ARBA" id="ARBA00022801"/>
    </source>
</evidence>
<dbReference type="InterPro" id="IPR029021">
    <property type="entry name" value="Prot-tyrosine_phosphatase-like"/>
</dbReference>
<dbReference type="InterPro" id="IPR000387">
    <property type="entry name" value="Tyr_Pase_dom"/>
</dbReference>